<evidence type="ECO:0000256" key="5">
    <source>
        <dbReference type="ARBA" id="ARBA00022741"/>
    </source>
</evidence>
<dbReference type="EMBL" id="CABFWN010000002">
    <property type="protein sequence ID" value="VUG17535.1"/>
    <property type="molecule type" value="Genomic_DNA"/>
</dbReference>
<reference evidence="12 13" key="1">
    <citation type="submission" date="2019-07" db="EMBL/GenBank/DDBJ databases">
        <authorList>
            <person name="Friedrich A."/>
            <person name="Schacherer J."/>
        </authorList>
    </citation>
    <scope>NUCLEOTIDE SEQUENCE [LARGE SCALE GENOMIC DNA]</scope>
</reference>
<organism evidence="12 13">
    <name type="scientific">Dekkera bruxellensis</name>
    <name type="common">Brettanomyces custersii</name>
    <dbReference type="NCBI Taxonomy" id="5007"/>
    <lineage>
        <taxon>Eukaryota</taxon>
        <taxon>Fungi</taxon>
        <taxon>Dikarya</taxon>
        <taxon>Ascomycota</taxon>
        <taxon>Saccharomycotina</taxon>
        <taxon>Pichiomycetes</taxon>
        <taxon>Pichiales</taxon>
        <taxon>Pichiaceae</taxon>
        <taxon>Brettanomyces</taxon>
    </lineage>
</organism>
<comment type="similarity">
    <text evidence="2">Belongs to the SRP receptor beta subunit family.</text>
</comment>
<keyword evidence="8" id="KW-0342">GTP-binding</keyword>
<evidence type="ECO:0000256" key="4">
    <source>
        <dbReference type="ARBA" id="ARBA00022692"/>
    </source>
</evidence>
<keyword evidence="7 11" id="KW-1133">Transmembrane helix</keyword>
<evidence type="ECO:0000256" key="11">
    <source>
        <dbReference type="SAM" id="Phobius"/>
    </source>
</evidence>
<dbReference type="SUPFAM" id="SSF52540">
    <property type="entry name" value="P-loop containing nucleoside triphosphate hydrolases"/>
    <property type="match status" value="1"/>
</dbReference>
<evidence type="ECO:0000256" key="10">
    <source>
        <dbReference type="ARBA" id="ARBA00023170"/>
    </source>
</evidence>
<dbReference type="AlphaFoldDB" id="A0A7D9CWT8"/>
<keyword evidence="6" id="KW-0256">Endoplasmic reticulum</keyword>
<protein>
    <recommendedName>
        <fullName evidence="3">Signal recognition particle receptor subunit beta</fullName>
    </recommendedName>
</protein>
<evidence type="ECO:0000256" key="2">
    <source>
        <dbReference type="ARBA" id="ARBA00005619"/>
    </source>
</evidence>
<keyword evidence="13" id="KW-1185">Reference proteome</keyword>
<evidence type="ECO:0000256" key="3">
    <source>
        <dbReference type="ARBA" id="ARBA00020256"/>
    </source>
</evidence>
<keyword evidence="9 11" id="KW-0472">Membrane</keyword>
<proteinExistence type="inferred from homology"/>
<evidence type="ECO:0000256" key="8">
    <source>
        <dbReference type="ARBA" id="ARBA00023134"/>
    </source>
</evidence>
<gene>
    <name evidence="12" type="ORF">DEBR0S2_09802G</name>
</gene>
<name>A0A7D9CWT8_DEKBR</name>
<comment type="subcellular location">
    <subcellularLocation>
        <location evidence="1">Endoplasmic reticulum membrane</location>
        <topology evidence="1">Single-pass membrane protein</topology>
    </subcellularLocation>
</comment>
<dbReference type="Proteomes" id="UP000478008">
    <property type="component" value="Unassembled WGS sequence"/>
</dbReference>
<feature type="transmembrane region" description="Helical" evidence="11">
    <location>
        <begin position="26"/>
        <end position="44"/>
    </location>
</feature>
<keyword evidence="10" id="KW-0675">Receptor</keyword>
<dbReference type="InterPro" id="IPR027417">
    <property type="entry name" value="P-loop_NTPase"/>
</dbReference>
<evidence type="ECO:0000256" key="7">
    <source>
        <dbReference type="ARBA" id="ARBA00022989"/>
    </source>
</evidence>
<sequence>MRFQSKMLDDLIIEVQSVLEDDHMKFVLTAIVALLVIIITSFIVQKTLFKNKNRTFILTGPKKSGKTSLFYYLTTGKIPELTVTSIEPSVGKLKLHSDEYSEAFADVVIRDYPASSKLKNLYLYPFLKENIRGCKGLIYVIDSSCFDSSYCNMVANDLLDLLKITESIPNGVDIAIFCNKYDYFTSRKPKKIKEMLENEITKLYKLKLRNLNKVSLHDTTENAEADESEEEDNFEDTLNTAFQRGEFKFEMLEGNVDFLEGNAFKQKTEPLTVWFCEKAAN</sequence>
<keyword evidence="5" id="KW-0547">Nucleotide-binding</keyword>
<dbReference type="Gene3D" id="3.40.50.300">
    <property type="entry name" value="P-loop containing nucleotide triphosphate hydrolases"/>
    <property type="match status" value="1"/>
</dbReference>
<accession>A0A7D9CWT8</accession>
<evidence type="ECO:0000256" key="6">
    <source>
        <dbReference type="ARBA" id="ARBA00022824"/>
    </source>
</evidence>
<dbReference type="GO" id="GO:0005525">
    <property type="term" value="F:GTP binding"/>
    <property type="evidence" value="ECO:0007669"/>
    <property type="project" value="UniProtKB-KW"/>
</dbReference>
<dbReference type="InterPro" id="IPR019009">
    <property type="entry name" value="SRP_receptor_beta_su"/>
</dbReference>
<dbReference type="GO" id="GO:0005789">
    <property type="term" value="C:endoplasmic reticulum membrane"/>
    <property type="evidence" value="ECO:0007669"/>
    <property type="project" value="UniProtKB-SubCell"/>
</dbReference>
<evidence type="ECO:0000256" key="1">
    <source>
        <dbReference type="ARBA" id="ARBA00004389"/>
    </source>
</evidence>
<evidence type="ECO:0000256" key="9">
    <source>
        <dbReference type="ARBA" id="ARBA00023136"/>
    </source>
</evidence>
<keyword evidence="4 11" id="KW-0812">Transmembrane</keyword>
<dbReference type="Pfam" id="PF09439">
    <property type="entry name" value="SRPRB"/>
    <property type="match status" value="1"/>
</dbReference>
<evidence type="ECO:0000313" key="13">
    <source>
        <dbReference type="Proteomes" id="UP000478008"/>
    </source>
</evidence>
<evidence type="ECO:0000313" key="12">
    <source>
        <dbReference type="EMBL" id="VUG17535.1"/>
    </source>
</evidence>